<evidence type="ECO:0000313" key="3">
    <source>
        <dbReference type="Proteomes" id="UP000067626"/>
    </source>
</evidence>
<keyword evidence="3" id="KW-1185">Reference proteome</keyword>
<name>A0A0K1ECX8_CHOCO</name>
<evidence type="ECO:0000313" key="2">
    <source>
        <dbReference type="EMBL" id="AKT38725.1"/>
    </source>
</evidence>
<gene>
    <name evidence="2" type="ORF">CMC5_028690</name>
</gene>
<organism evidence="2 3">
    <name type="scientific">Chondromyces crocatus</name>
    <dbReference type="NCBI Taxonomy" id="52"/>
    <lineage>
        <taxon>Bacteria</taxon>
        <taxon>Pseudomonadati</taxon>
        <taxon>Myxococcota</taxon>
        <taxon>Polyangia</taxon>
        <taxon>Polyangiales</taxon>
        <taxon>Polyangiaceae</taxon>
        <taxon>Chondromyces</taxon>
    </lineage>
</organism>
<dbReference type="EMBL" id="CP012159">
    <property type="protein sequence ID" value="AKT38725.1"/>
    <property type="molecule type" value="Genomic_DNA"/>
</dbReference>
<dbReference type="KEGG" id="ccro:CMC5_028690"/>
<dbReference type="AlphaFoldDB" id="A0A0K1ECX8"/>
<reference evidence="2 3" key="1">
    <citation type="submission" date="2015-07" db="EMBL/GenBank/DDBJ databases">
        <title>Genome analysis of myxobacterium Chondromyces crocatus Cm c5 reveals a high potential for natural compound synthesis and the genetic basis for the loss of fruiting body formation.</title>
        <authorList>
            <person name="Zaburannyi N."/>
            <person name="Bunk B."/>
            <person name="Maier J."/>
            <person name="Overmann J."/>
            <person name="Mueller R."/>
        </authorList>
    </citation>
    <scope>NUCLEOTIDE SEQUENCE [LARGE SCALE GENOMIC DNA]</scope>
    <source>
        <strain evidence="2 3">Cm c5</strain>
    </source>
</reference>
<feature type="region of interest" description="Disordered" evidence="1">
    <location>
        <begin position="146"/>
        <end position="168"/>
    </location>
</feature>
<feature type="compositionally biased region" description="Acidic residues" evidence="1">
    <location>
        <begin position="155"/>
        <end position="168"/>
    </location>
</feature>
<dbReference type="RefSeq" id="WP_050430917.1">
    <property type="nucleotide sequence ID" value="NZ_CP012159.1"/>
</dbReference>
<dbReference type="PATRIC" id="fig|52.7.peg.3157"/>
<dbReference type="OrthoDB" id="5516733at2"/>
<accession>A0A0K1ECX8</accession>
<dbReference type="Proteomes" id="UP000067626">
    <property type="component" value="Chromosome"/>
</dbReference>
<evidence type="ECO:0000256" key="1">
    <source>
        <dbReference type="SAM" id="MobiDB-lite"/>
    </source>
</evidence>
<protein>
    <submittedName>
        <fullName evidence="2">Uncharacterized protein</fullName>
    </submittedName>
</protein>
<proteinExistence type="predicted"/>
<sequence>MASSIVQPYKGALVLDIQHLSNVVVDVVPGATRGLRREKEGWARVDKELSTNVPFQAELLGVAPDIYARVERLTEQLGSVREAQLFVSKLAQVLDETEIVLEDEREGVVATVVDAARRTAKRKDPTVLAAFEQTIRYHGQVALRAAKTRRRNAEGTEEESESQADAAE</sequence>